<reference evidence="10 11" key="1">
    <citation type="submission" date="2016-04" db="EMBL/GenBank/DDBJ databases">
        <title>Draft genome sequence of freshwater magnetotactic bacteria Magnetospirillum marisnigri SP-1 and Magnetospirillum moscoviense BB-1.</title>
        <authorList>
            <person name="Koziaeva V."/>
            <person name="Dziuba M.V."/>
            <person name="Ivanov T.M."/>
            <person name="Kuznetsov B."/>
            <person name="Grouzdev D.S."/>
        </authorList>
    </citation>
    <scope>NUCLEOTIDE SEQUENCE [LARGE SCALE GENOMIC DNA]</scope>
    <source>
        <strain evidence="10 11">SP-1</strain>
    </source>
</reference>
<dbReference type="EMBL" id="LWQT01000028">
    <property type="protein sequence ID" value="OAN54668.1"/>
    <property type="molecule type" value="Genomic_DNA"/>
</dbReference>
<dbReference type="SMART" id="SM00028">
    <property type="entry name" value="TPR"/>
    <property type="match status" value="5"/>
</dbReference>
<dbReference type="InterPro" id="IPR019734">
    <property type="entry name" value="TPR_rpt"/>
</dbReference>
<keyword evidence="11" id="KW-1185">Reference proteome</keyword>
<evidence type="ECO:0000256" key="8">
    <source>
        <dbReference type="PROSITE-ProRule" id="PRU00339"/>
    </source>
</evidence>
<organism evidence="10 11">
    <name type="scientific">Paramagnetospirillum marisnigri</name>
    <dbReference type="NCBI Taxonomy" id="1285242"/>
    <lineage>
        <taxon>Bacteria</taxon>
        <taxon>Pseudomonadati</taxon>
        <taxon>Pseudomonadota</taxon>
        <taxon>Alphaproteobacteria</taxon>
        <taxon>Rhodospirillales</taxon>
        <taxon>Magnetospirillaceae</taxon>
        <taxon>Paramagnetospirillum</taxon>
    </lineage>
</organism>
<dbReference type="Gene3D" id="1.25.40.10">
    <property type="entry name" value="Tetratricopeptide repeat domain"/>
    <property type="match status" value="3"/>
</dbReference>
<dbReference type="SUPFAM" id="SSF48452">
    <property type="entry name" value="TPR-like"/>
    <property type="match status" value="1"/>
</dbReference>
<keyword evidence="7 8" id="KW-0802">TPR repeat</keyword>
<sequence length="733" mass="80693">MVGQGQWADAESLLRSASEGRPSDVRLAFELGALQHEADKRTDAELAYGRALAADPLHPGAMLNLASLLVDSGRHQEAERILTPALTRPTKALSAAMELLLALRSQYGGDLLPVWAALADTDPSRSDAWTQLAAAARGHRPDEALRCFINAVAAAPYDCQMHCNLGIGYMDLGRLAEATDAFVNALALDPENADALGKLAMALDAANTSQNLDRVQQCIGLYLRALELEPDSTTTLFNLASAYKRGGMIEEARDCCRRAEAIEGPSGYGLRALMLAPRVYPSVQAMLEYRGNLEDGLDRLRAEGVVIRDPLATVGETGFGLGYHNFNDVEIQQHLARFYLDSVPGLDAVAPHCARPRRRGKGQKIRLGVVGSYLHNRTLDNLNEGLIRNLSRDRFELVFFRPGGVADSRSDAMDQLADKVRYLSNNLDGARQAVMEEELDALFYFEIGMVGLTYFLAFSRLAPVQCVTWGHPDTTGIPNMDYFLSSSLLEPDGAEAHYSETLIRLAHLPTCYPRPPVDEAPGDRTRLGLPDDAHIYVCPQNLMKFHPDFDVAVARILTQDPDGWLYITTSAMEAWRPALQLRLAKACGEAVAQRIVFLPQMSRLDFMSLLKVADVNLDPFHFSGGNSTHEALALGSPVVTLPGDYMRGRVSLGLYRRMGFEDLVARDVDDYVDKALRLARDADWRESVRATIRERSVILFDNVAMVREFEDFIAAAVDAAQRGETLTAWTPAN</sequence>
<keyword evidence="6" id="KW-0677">Repeat</keyword>
<feature type="repeat" description="TPR" evidence="8">
    <location>
        <begin position="159"/>
        <end position="192"/>
    </location>
</feature>
<keyword evidence="5" id="KW-0808">Transferase</keyword>
<evidence type="ECO:0000313" key="11">
    <source>
        <dbReference type="Proteomes" id="UP000078428"/>
    </source>
</evidence>
<evidence type="ECO:0000256" key="4">
    <source>
        <dbReference type="ARBA" id="ARBA00022676"/>
    </source>
</evidence>
<proteinExistence type="inferred from homology"/>
<evidence type="ECO:0000256" key="3">
    <source>
        <dbReference type="ARBA" id="ARBA00011970"/>
    </source>
</evidence>
<dbReference type="Pfam" id="PF07719">
    <property type="entry name" value="TPR_2"/>
    <property type="match status" value="1"/>
</dbReference>
<dbReference type="InterPro" id="IPR013105">
    <property type="entry name" value="TPR_2"/>
</dbReference>
<protein>
    <recommendedName>
        <fullName evidence="3">protein O-GlcNAc transferase</fullName>
        <ecNumber evidence="3">2.4.1.255</ecNumber>
    </recommendedName>
</protein>
<dbReference type="AlphaFoldDB" id="A0A178MWN5"/>
<evidence type="ECO:0000256" key="2">
    <source>
        <dbReference type="ARBA" id="ARBA00005386"/>
    </source>
</evidence>
<dbReference type="PROSITE" id="PS50005">
    <property type="entry name" value="TPR"/>
    <property type="match status" value="1"/>
</dbReference>
<comment type="pathway">
    <text evidence="1">Protein modification; protein glycosylation.</text>
</comment>
<accession>A0A178MWN5</accession>
<dbReference type="InterPro" id="IPR051939">
    <property type="entry name" value="Glycosyltr_41/O-GlcNAc_trsf"/>
</dbReference>
<evidence type="ECO:0000313" key="10">
    <source>
        <dbReference type="EMBL" id="OAN54668.1"/>
    </source>
</evidence>
<dbReference type="Gene3D" id="3.40.50.11380">
    <property type="match status" value="1"/>
</dbReference>
<dbReference type="Gene3D" id="3.40.50.2000">
    <property type="entry name" value="Glycogen Phosphorylase B"/>
    <property type="match status" value="1"/>
</dbReference>
<gene>
    <name evidence="10" type="ORF">A6A04_12140</name>
</gene>
<dbReference type="InterPro" id="IPR011990">
    <property type="entry name" value="TPR-like_helical_dom_sf"/>
</dbReference>
<evidence type="ECO:0000256" key="7">
    <source>
        <dbReference type="ARBA" id="ARBA00022803"/>
    </source>
</evidence>
<comment type="similarity">
    <text evidence="2">Belongs to the glycosyltransferase 41 family. O-GlcNAc transferase subfamily.</text>
</comment>
<dbReference type="STRING" id="1285242.A6A04_12140"/>
<name>A0A178MWN5_9PROT</name>
<keyword evidence="4" id="KW-0328">Glycosyltransferase</keyword>
<dbReference type="PANTHER" id="PTHR44835">
    <property type="entry name" value="UDP-N-ACETYLGLUCOSAMINE--PEPTIDE N-ACETYLGLUCOSAMINYLTRANSFERASE SPINDLY-RELATED"/>
    <property type="match status" value="1"/>
</dbReference>
<dbReference type="Pfam" id="PF13844">
    <property type="entry name" value="Glyco_transf_41"/>
    <property type="match status" value="1"/>
</dbReference>
<evidence type="ECO:0000259" key="9">
    <source>
        <dbReference type="Pfam" id="PF13844"/>
    </source>
</evidence>
<dbReference type="GO" id="GO:0097363">
    <property type="term" value="F:protein O-acetylglucosaminyltransferase activity"/>
    <property type="evidence" value="ECO:0007669"/>
    <property type="project" value="UniProtKB-EC"/>
</dbReference>
<dbReference type="InterPro" id="IPR029489">
    <property type="entry name" value="OGT/SEC/SPY_C"/>
</dbReference>
<dbReference type="EC" id="2.4.1.255" evidence="3"/>
<dbReference type="PANTHER" id="PTHR44835:SF1">
    <property type="entry name" value="PROTEIN O-GLCNAC TRANSFERASE"/>
    <property type="match status" value="1"/>
</dbReference>
<dbReference type="SUPFAM" id="SSF53756">
    <property type="entry name" value="UDP-Glycosyltransferase/glycogen phosphorylase"/>
    <property type="match status" value="1"/>
</dbReference>
<dbReference type="Pfam" id="PF13181">
    <property type="entry name" value="TPR_8"/>
    <property type="match status" value="1"/>
</dbReference>
<feature type="domain" description="O-GlcNAc transferase C-terminal" evidence="9">
    <location>
        <begin position="524"/>
        <end position="695"/>
    </location>
</feature>
<evidence type="ECO:0000256" key="5">
    <source>
        <dbReference type="ARBA" id="ARBA00022679"/>
    </source>
</evidence>
<dbReference type="Pfam" id="PF14559">
    <property type="entry name" value="TPR_19"/>
    <property type="match status" value="1"/>
</dbReference>
<dbReference type="Proteomes" id="UP000078428">
    <property type="component" value="Unassembled WGS sequence"/>
</dbReference>
<evidence type="ECO:0000256" key="6">
    <source>
        <dbReference type="ARBA" id="ARBA00022737"/>
    </source>
</evidence>
<comment type="caution">
    <text evidence="10">The sequence shown here is derived from an EMBL/GenBank/DDBJ whole genome shotgun (WGS) entry which is preliminary data.</text>
</comment>
<evidence type="ECO:0000256" key="1">
    <source>
        <dbReference type="ARBA" id="ARBA00004922"/>
    </source>
</evidence>